<evidence type="ECO:0000259" key="11">
    <source>
        <dbReference type="Pfam" id="PF14714"/>
    </source>
</evidence>
<dbReference type="NCBIfam" id="TIGR03594">
    <property type="entry name" value="GTPase_EngA"/>
    <property type="match status" value="1"/>
</dbReference>
<gene>
    <name evidence="8" type="primary">der</name>
    <name evidence="12" type="ORF">UY82_C0055G0003</name>
</gene>
<dbReference type="PATRIC" id="fig|1618986.3.peg.596"/>
<reference evidence="12 13" key="1">
    <citation type="journal article" date="2015" name="Nature">
        <title>rRNA introns, odd ribosomes, and small enigmatic genomes across a large radiation of phyla.</title>
        <authorList>
            <person name="Brown C.T."/>
            <person name="Hug L.A."/>
            <person name="Thomas B.C."/>
            <person name="Sharon I."/>
            <person name="Castelle C.J."/>
            <person name="Singh A."/>
            <person name="Wilkins M.J."/>
            <person name="Williams K.H."/>
            <person name="Banfield J.F."/>
        </authorList>
    </citation>
    <scope>NUCLEOTIDE SEQUENCE [LARGE SCALE GENOMIC DNA]</scope>
</reference>
<dbReference type="NCBIfam" id="TIGR00231">
    <property type="entry name" value="small_GTP"/>
    <property type="match status" value="2"/>
</dbReference>
<evidence type="ECO:0000313" key="12">
    <source>
        <dbReference type="EMBL" id="KKW34957.1"/>
    </source>
</evidence>
<comment type="similarity">
    <text evidence="1 8 9">Belongs to the TRAFAC class TrmE-Era-EngA-EngB-Septin-like GTPase superfamily. EngA (Der) GTPase family.</text>
</comment>
<feature type="binding site" evidence="8">
    <location>
        <begin position="300"/>
        <end position="303"/>
    </location>
    <ligand>
        <name>GTP</name>
        <dbReference type="ChEBI" id="CHEBI:37565"/>
        <label>2</label>
    </ligand>
</feature>
<dbReference type="PANTHER" id="PTHR43834">
    <property type="entry name" value="GTPASE DER"/>
    <property type="match status" value="1"/>
</dbReference>
<dbReference type="InterPro" id="IPR016484">
    <property type="entry name" value="GTPase_Der"/>
</dbReference>
<comment type="function">
    <text evidence="8 9">GTPase that plays an essential role in the late steps of ribosome biogenesis.</text>
</comment>
<feature type="binding site" evidence="8">
    <location>
        <begin position="57"/>
        <end position="61"/>
    </location>
    <ligand>
        <name>GTP</name>
        <dbReference type="ChEBI" id="CHEBI:37565"/>
        <label>1</label>
    </ligand>
</feature>
<evidence type="ECO:0000256" key="1">
    <source>
        <dbReference type="ARBA" id="ARBA00008279"/>
    </source>
</evidence>
<dbReference type="SUPFAM" id="SSF52540">
    <property type="entry name" value="P-loop containing nucleoside triphosphate hydrolases"/>
    <property type="match status" value="2"/>
</dbReference>
<dbReference type="PRINTS" id="PR00326">
    <property type="entry name" value="GTP1OBG"/>
</dbReference>
<feature type="domain" description="GTPase Der C-terminal KH-domain-like" evidence="11">
    <location>
        <begin position="364"/>
        <end position="443"/>
    </location>
</feature>
<dbReference type="Pfam" id="PF14714">
    <property type="entry name" value="KH_dom-like"/>
    <property type="match status" value="1"/>
</dbReference>
<organism evidence="12 13">
    <name type="scientific">Candidatus Uhrbacteria bacterium GW2011_GWC2_53_7</name>
    <dbReference type="NCBI Taxonomy" id="1618986"/>
    <lineage>
        <taxon>Bacteria</taxon>
        <taxon>Candidatus Uhriibacteriota</taxon>
    </lineage>
</organism>
<name>A0A0G2A275_9BACT</name>
<dbReference type="Pfam" id="PF01926">
    <property type="entry name" value="MMR_HSR1"/>
    <property type="match status" value="2"/>
</dbReference>
<feature type="binding site" evidence="8">
    <location>
        <begin position="120"/>
        <end position="123"/>
    </location>
    <ligand>
        <name>GTP</name>
        <dbReference type="ChEBI" id="CHEBI:37565"/>
        <label>1</label>
    </ligand>
</feature>
<evidence type="ECO:0000256" key="6">
    <source>
        <dbReference type="ARBA" id="ARBA00023134"/>
    </source>
</evidence>
<evidence type="ECO:0000256" key="5">
    <source>
        <dbReference type="ARBA" id="ARBA00022741"/>
    </source>
</evidence>
<dbReference type="PIRSF" id="PIRSF006485">
    <property type="entry name" value="GTP-binding_EngA"/>
    <property type="match status" value="1"/>
</dbReference>
<accession>A0A0G2A275</accession>
<feature type="domain" description="G" evidence="10">
    <location>
        <begin position="181"/>
        <end position="301"/>
    </location>
</feature>
<comment type="subunit">
    <text evidence="8">Associates with the 50S ribosomal subunit.</text>
</comment>
<dbReference type="CDD" id="cd01895">
    <property type="entry name" value="EngA2"/>
    <property type="match status" value="1"/>
</dbReference>
<dbReference type="GO" id="GO:0043022">
    <property type="term" value="F:ribosome binding"/>
    <property type="evidence" value="ECO:0007669"/>
    <property type="project" value="TreeGrafter"/>
</dbReference>
<dbReference type="PANTHER" id="PTHR43834:SF6">
    <property type="entry name" value="GTPASE DER"/>
    <property type="match status" value="1"/>
</dbReference>
<feature type="domain" description="G" evidence="10">
    <location>
        <begin position="5"/>
        <end position="121"/>
    </location>
</feature>
<evidence type="ECO:0000256" key="9">
    <source>
        <dbReference type="RuleBase" id="RU004481"/>
    </source>
</evidence>
<sequence>MPLPTIAIVGRANVGKSTLFNRLLESRKALVSPVPGTTRDRAEGECIWRARVIRVLDTGGVDIRDPSDIEAEILRQSDVAMREADVVLFLVDGEVPLTDFDRAFGAKIESLGKPFVIAVNKADTSAARDREDDAWTWRYGVPRRVSAARGHGVGDLLDEIFERLKAVGKPAADIVDMVATRVTVIGKPNVGKSSILNKLLGEERFIVSVVEHTTREPNDTRMTHDGRDYVFVDTAGIRRSSLRKKLTGLETQAVKKSLQSIKRSDVVLFVIEAQNAIGAQERILAGKLAESHAGTIIVVNKWDLIGGKETNTMKEAADELRFMLPMLQNAPVVFVSALTGSRVEKLFDVIDTVQRHRFAEFTDEELETFLKRAIIHHRPAKGMGSAPPKILGLKQIGTAPPRFELALKSRHKKKLQESYVRYLENRFHDEFGLEGTPIIIHVKPVQAG</sequence>
<evidence type="ECO:0000256" key="2">
    <source>
        <dbReference type="ARBA" id="ARBA00020953"/>
    </source>
</evidence>
<feature type="binding site" evidence="8">
    <location>
        <begin position="10"/>
        <end position="17"/>
    </location>
    <ligand>
        <name>GTP</name>
        <dbReference type="ChEBI" id="CHEBI:37565"/>
        <label>1</label>
    </ligand>
</feature>
<dbReference type="Gene3D" id="3.30.300.20">
    <property type="match status" value="1"/>
</dbReference>
<dbReference type="CDD" id="cd01894">
    <property type="entry name" value="EngA1"/>
    <property type="match status" value="1"/>
</dbReference>
<keyword evidence="3 8" id="KW-0690">Ribosome biogenesis</keyword>
<proteinExistence type="inferred from homology"/>
<evidence type="ECO:0000256" key="7">
    <source>
        <dbReference type="ARBA" id="ARBA00032345"/>
    </source>
</evidence>
<feature type="binding site" evidence="8">
    <location>
        <begin position="186"/>
        <end position="193"/>
    </location>
    <ligand>
        <name>GTP</name>
        <dbReference type="ChEBI" id="CHEBI:37565"/>
        <label>2</label>
    </ligand>
</feature>
<keyword evidence="6 8" id="KW-0342">GTP-binding</keyword>
<keyword evidence="5 8" id="KW-0547">Nucleotide-binding</keyword>
<dbReference type="InterPro" id="IPR032859">
    <property type="entry name" value="KH_dom-like"/>
</dbReference>
<comment type="caution">
    <text evidence="12">The sequence shown here is derived from an EMBL/GenBank/DDBJ whole genome shotgun (WGS) entry which is preliminary data.</text>
</comment>
<dbReference type="Proteomes" id="UP000033865">
    <property type="component" value="Unassembled WGS sequence"/>
</dbReference>
<dbReference type="HAMAP" id="MF_00195">
    <property type="entry name" value="GTPase_Der"/>
    <property type="match status" value="1"/>
</dbReference>
<dbReference type="InterPro" id="IPR006073">
    <property type="entry name" value="GTP-bd"/>
</dbReference>
<evidence type="ECO:0000256" key="4">
    <source>
        <dbReference type="ARBA" id="ARBA00022737"/>
    </source>
</evidence>
<dbReference type="EMBL" id="LCRN01000055">
    <property type="protein sequence ID" value="KKW34957.1"/>
    <property type="molecule type" value="Genomic_DNA"/>
</dbReference>
<dbReference type="GO" id="GO:0042254">
    <property type="term" value="P:ribosome biogenesis"/>
    <property type="evidence" value="ECO:0007669"/>
    <property type="project" value="UniProtKB-KW"/>
</dbReference>
<dbReference type="InterPro" id="IPR005225">
    <property type="entry name" value="Small_GTP-bd"/>
</dbReference>
<keyword evidence="4 9" id="KW-0677">Repeat</keyword>
<evidence type="ECO:0000256" key="3">
    <source>
        <dbReference type="ARBA" id="ARBA00022517"/>
    </source>
</evidence>
<dbReference type="AlphaFoldDB" id="A0A0G2A275"/>
<protein>
    <recommendedName>
        <fullName evidence="2 8">GTPase Der</fullName>
    </recommendedName>
    <alternativeName>
        <fullName evidence="7 8">GTP-binding protein EngA</fullName>
    </alternativeName>
</protein>
<dbReference type="GO" id="GO:0005525">
    <property type="term" value="F:GTP binding"/>
    <property type="evidence" value="ECO:0007669"/>
    <property type="project" value="UniProtKB-UniRule"/>
</dbReference>
<dbReference type="InterPro" id="IPR015946">
    <property type="entry name" value="KH_dom-like_a/b"/>
</dbReference>
<dbReference type="InterPro" id="IPR027417">
    <property type="entry name" value="P-loop_NTPase"/>
</dbReference>
<evidence type="ECO:0000259" key="10">
    <source>
        <dbReference type="Pfam" id="PF01926"/>
    </source>
</evidence>
<evidence type="ECO:0000313" key="13">
    <source>
        <dbReference type="Proteomes" id="UP000033865"/>
    </source>
</evidence>
<dbReference type="Gene3D" id="3.40.50.300">
    <property type="entry name" value="P-loop containing nucleotide triphosphate hydrolases"/>
    <property type="match status" value="2"/>
</dbReference>
<feature type="binding site" evidence="8">
    <location>
        <begin position="233"/>
        <end position="237"/>
    </location>
    <ligand>
        <name>GTP</name>
        <dbReference type="ChEBI" id="CHEBI:37565"/>
        <label>2</label>
    </ligand>
</feature>
<evidence type="ECO:0000256" key="8">
    <source>
        <dbReference type="HAMAP-Rule" id="MF_00195"/>
    </source>
</evidence>